<keyword evidence="6" id="KW-0238">DNA-binding</keyword>
<dbReference type="GO" id="GO:0043138">
    <property type="term" value="F:3'-5' DNA helicase activity"/>
    <property type="evidence" value="ECO:0007669"/>
    <property type="project" value="UniProtKB-EC"/>
</dbReference>
<evidence type="ECO:0000256" key="6">
    <source>
        <dbReference type="ARBA" id="ARBA00023125"/>
    </source>
</evidence>
<evidence type="ECO:0000256" key="9">
    <source>
        <dbReference type="ARBA" id="ARBA00034808"/>
    </source>
</evidence>
<proteinExistence type="inferred from homology"/>
<comment type="caution">
    <text evidence="12">The sequence shown here is derived from an EMBL/GenBank/DDBJ whole genome shotgun (WGS) entry which is preliminary data.</text>
</comment>
<evidence type="ECO:0000256" key="4">
    <source>
        <dbReference type="ARBA" id="ARBA00022806"/>
    </source>
</evidence>
<evidence type="ECO:0000313" key="13">
    <source>
        <dbReference type="Proteomes" id="UP000298050"/>
    </source>
</evidence>
<dbReference type="InterPro" id="IPR000836">
    <property type="entry name" value="PRTase_dom"/>
</dbReference>
<dbReference type="Pfam" id="PF00271">
    <property type="entry name" value="Helicase_C"/>
    <property type="match status" value="1"/>
</dbReference>
<keyword evidence="13" id="KW-1185">Reference proteome</keyword>
<dbReference type="InterPro" id="IPR001650">
    <property type="entry name" value="Helicase_C-like"/>
</dbReference>
<dbReference type="EC" id="5.6.2.4" evidence="9"/>
<dbReference type="Gene3D" id="3.40.50.2020">
    <property type="match status" value="1"/>
</dbReference>
<dbReference type="AlphaFoldDB" id="A0A4Z0LYP9"/>
<dbReference type="Pfam" id="PF00270">
    <property type="entry name" value="DEAD"/>
    <property type="match status" value="1"/>
</dbReference>
<dbReference type="InterPro" id="IPR004589">
    <property type="entry name" value="DNA_helicase_ATP-dep_RecQ"/>
</dbReference>
<dbReference type="NCBIfam" id="TIGR00614">
    <property type="entry name" value="recQ_fam"/>
    <property type="match status" value="1"/>
</dbReference>
<dbReference type="OrthoDB" id="9760034at2"/>
<gene>
    <name evidence="12" type="ORF">E4634_15905</name>
</gene>
<dbReference type="GO" id="GO:0043590">
    <property type="term" value="C:bacterial nucleoid"/>
    <property type="evidence" value="ECO:0007669"/>
    <property type="project" value="TreeGrafter"/>
</dbReference>
<dbReference type="GO" id="GO:0009378">
    <property type="term" value="F:four-way junction helicase activity"/>
    <property type="evidence" value="ECO:0007669"/>
    <property type="project" value="TreeGrafter"/>
</dbReference>
<sequence length="696" mass="77457">MYEPALRLLQTMTGNASAGFHQHQYEAIEALVAQQKKMLVVQRTGWGKSAVYFIATSLLRGMGRGPSIIISPLIALMRNQISSAETLGLRVVTINSSLSQAERQRNEQLVITQQADAIIISPEQLANQNLIENVLSYVLSNICLFVVDEAHCISDWGHDFRPDYRRITRILQSIPGNLPILATTATANDRVISDIQSQLGDEMVTLRGSLMRESLSLQTMTQWPKAKRLAWLSEIIPQLNGTGIIYAKTLRDCDTVAAWLSNNGISAASYHGDIVASERERLEQALITNQLKVLVATSALGMGFDKPDIGFVIHYQAPGNVIEYYQQVGRAGRGIDAAVGVLMLGEEDAHIQNFFIRSAFPAEEQVEQLLGVLANHDGLKKADIERYCNLSSGDIEKVLKFLAVEDPSPIYKEGSTYSRTPHRYALPHDRIERLSSIKEGEWQQLLDYHQSTSCLMRYLANALDDRLSEDCGKCQNCFPEGKLNQSVLREHVLAANDFLHHQYVPIKPRKRFGASGEAARAAFGIYQFPYQSAQLEAELGLALSRWRDGAWGDLVADGKQANAFSDELIEPMIKMIMTIPFKTAPTWLCYVPSLRHPTLVSHFAHKLSQALGIHCADTVTMTEMRPPQKTRENSFRRSENLDGLFVIDESQVYAGSVLLLDDTVDSGWTFTVVSALLKQYGAEQVYPIALTSTARG</sequence>
<dbReference type="SUPFAM" id="SSF52540">
    <property type="entry name" value="P-loop containing nucleoside triphosphate hydrolases"/>
    <property type="match status" value="1"/>
</dbReference>
<dbReference type="InterPro" id="IPR027417">
    <property type="entry name" value="P-loop_NTPase"/>
</dbReference>
<dbReference type="CDD" id="cd06223">
    <property type="entry name" value="PRTases_typeI"/>
    <property type="match status" value="1"/>
</dbReference>
<evidence type="ECO:0000256" key="2">
    <source>
        <dbReference type="ARBA" id="ARBA00022741"/>
    </source>
</evidence>
<dbReference type="PANTHER" id="PTHR13710">
    <property type="entry name" value="DNA HELICASE RECQ FAMILY MEMBER"/>
    <property type="match status" value="1"/>
</dbReference>
<dbReference type="PROSITE" id="PS51194">
    <property type="entry name" value="HELICASE_CTER"/>
    <property type="match status" value="1"/>
</dbReference>
<evidence type="ECO:0000259" key="11">
    <source>
        <dbReference type="PROSITE" id="PS51194"/>
    </source>
</evidence>
<feature type="domain" description="Helicase ATP-binding" evidence="10">
    <location>
        <begin position="29"/>
        <end position="205"/>
    </location>
</feature>
<dbReference type="GO" id="GO:0003677">
    <property type="term" value="F:DNA binding"/>
    <property type="evidence" value="ECO:0007669"/>
    <property type="project" value="UniProtKB-KW"/>
</dbReference>
<evidence type="ECO:0000256" key="3">
    <source>
        <dbReference type="ARBA" id="ARBA00022801"/>
    </source>
</evidence>
<dbReference type="InterPro" id="IPR029057">
    <property type="entry name" value="PRTase-like"/>
</dbReference>
<feature type="domain" description="Helicase C-terminal" evidence="11">
    <location>
        <begin position="231"/>
        <end position="373"/>
    </location>
</feature>
<dbReference type="PROSITE" id="PS51192">
    <property type="entry name" value="HELICASE_ATP_BIND_1"/>
    <property type="match status" value="1"/>
</dbReference>
<dbReference type="GO" id="GO:0016787">
    <property type="term" value="F:hydrolase activity"/>
    <property type="evidence" value="ECO:0007669"/>
    <property type="project" value="UniProtKB-KW"/>
</dbReference>
<dbReference type="Proteomes" id="UP000298050">
    <property type="component" value="Unassembled WGS sequence"/>
</dbReference>
<organism evidence="12 13">
    <name type="scientific">Mangrovimicrobium sediminis</name>
    <dbReference type="NCBI Taxonomy" id="2562682"/>
    <lineage>
        <taxon>Bacteria</taxon>
        <taxon>Pseudomonadati</taxon>
        <taxon>Pseudomonadota</taxon>
        <taxon>Gammaproteobacteria</taxon>
        <taxon>Cellvibrionales</taxon>
        <taxon>Halieaceae</taxon>
        <taxon>Mangrovimicrobium</taxon>
    </lineage>
</organism>
<dbReference type="Gene3D" id="3.40.50.300">
    <property type="entry name" value="P-loop containing nucleotide triphosphate hydrolases"/>
    <property type="match status" value="2"/>
</dbReference>
<evidence type="ECO:0000313" key="12">
    <source>
        <dbReference type="EMBL" id="TGD72248.1"/>
    </source>
</evidence>
<protein>
    <recommendedName>
        <fullName evidence="9">DNA 3'-5' helicase</fullName>
        <ecNumber evidence="9">5.6.2.4</ecNumber>
    </recommendedName>
</protein>
<dbReference type="SMART" id="SM00487">
    <property type="entry name" value="DEXDc"/>
    <property type="match status" value="1"/>
</dbReference>
<comment type="similarity">
    <text evidence="1">Belongs to the helicase family. RecQ subfamily.</text>
</comment>
<reference evidence="12 13" key="1">
    <citation type="submission" date="2019-04" db="EMBL/GenBank/DDBJ databases">
        <title>Taxonomy of novel Haliea sp. from mangrove soil of West Coast of India.</title>
        <authorList>
            <person name="Verma A."/>
            <person name="Kumar P."/>
            <person name="Krishnamurthi S."/>
        </authorList>
    </citation>
    <scope>NUCLEOTIDE SEQUENCE [LARGE SCALE GENOMIC DNA]</scope>
    <source>
        <strain evidence="12 13">SAOS-164</strain>
    </source>
</reference>
<comment type="catalytic activity">
    <reaction evidence="8">
        <text>Couples ATP hydrolysis with the unwinding of duplex DNA by translocating in the 3'-5' direction.</text>
        <dbReference type="EC" id="5.6.2.4"/>
    </reaction>
</comment>
<dbReference type="GO" id="GO:0005737">
    <property type="term" value="C:cytoplasm"/>
    <property type="evidence" value="ECO:0007669"/>
    <property type="project" value="TreeGrafter"/>
</dbReference>
<keyword evidence="2" id="KW-0547">Nucleotide-binding</keyword>
<evidence type="ECO:0000256" key="7">
    <source>
        <dbReference type="ARBA" id="ARBA00023235"/>
    </source>
</evidence>
<dbReference type="EMBL" id="SRLE01000011">
    <property type="protein sequence ID" value="TGD72248.1"/>
    <property type="molecule type" value="Genomic_DNA"/>
</dbReference>
<dbReference type="SMART" id="SM00490">
    <property type="entry name" value="HELICc"/>
    <property type="match status" value="1"/>
</dbReference>
<dbReference type="InterPro" id="IPR014001">
    <property type="entry name" value="Helicase_ATP-bd"/>
</dbReference>
<keyword evidence="3 12" id="KW-0378">Hydrolase</keyword>
<dbReference type="SUPFAM" id="SSF53271">
    <property type="entry name" value="PRTase-like"/>
    <property type="match status" value="1"/>
</dbReference>
<dbReference type="GO" id="GO:0030894">
    <property type="term" value="C:replisome"/>
    <property type="evidence" value="ECO:0007669"/>
    <property type="project" value="TreeGrafter"/>
</dbReference>
<name>A0A4Z0LYP9_9GAMM</name>
<evidence type="ECO:0000256" key="5">
    <source>
        <dbReference type="ARBA" id="ARBA00022840"/>
    </source>
</evidence>
<evidence type="ECO:0000256" key="8">
    <source>
        <dbReference type="ARBA" id="ARBA00034617"/>
    </source>
</evidence>
<dbReference type="InterPro" id="IPR011545">
    <property type="entry name" value="DEAD/DEAH_box_helicase_dom"/>
</dbReference>
<keyword evidence="7" id="KW-0413">Isomerase</keyword>
<accession>A0A4Z0LYP9</accession>
<evidence type="ECO:0000256" key="1">
    <source>
        <dbReference type="ARBA" id="ARBA00005446"/>
    </source>
</evidence>
<dbReference type="GO" id="GO:0006310">
    <property type="term" value="P:DNA recombination"/>
    <property type="evidence" value="ECO:0007669"/>
    <property type="project" value="InterPro"/>
</dbReference>
<keyword evidence="4 12" id="KW-0347">Helicase</keyword>
<keyword evidence="5" id="KW-0067">ATP-binding</keyword>
<evidence type="ECO:0000259" key="10">
    <source>
        <dbReference type="PROSITE" id="PS51192"/>
    </source>
</evidence>
<dbReference type="GO" id="GO:0005524">
    <property type="term" value="F:ATP binding"/>
    <property type="evidence" value="ECO:0007669"/>
    <property type="project" value="UniProtKB-KW"/>
</dbReference>
<dbReference type="PANTHER" id="PTHR13710:SF105">
    <property type="entry name" value="ATP-DEPENDENT DNA HELICASE Q1"/>
    <property type="match status" value="1"/>
</dbReference>
<dbReference type="GO" id="GO:0006281">
    <property type="term" value="P:DNA repair"/>
    <property type="evidence" value="ECO:0007669"/>
    <property type="project" value="TreeGrafter"/>
</dbReference>